<dbReference type="GO" id="GO:0005634">
    <property type="term" value="C:nucleus"/>
    <property type="evidence" value="ECO:0007669"/>
    <property type="project" value="UniProtKB-SubCell"/>
</dbReference>
<dbReference type="InterPro" id="IPR031052">
    <property type="entry name" value="FHY3/FAR1"/>
</dbReference>
<dbReference type="GO" id="GO:0008270">
    <property type="term" value="F:zinc ion binding"/>
    <property type="evidence" value="ECO:0007669"/>
    <property type="project" value="UniProtKB-UniRule"/>
</dbReference>
<comment type="function">
    <text evidence="1">Putative transcription activator involved in regulating light control of development.</text>
</comment>
<comment type="similarity">
    <text evidence="1">Belongs to the FHY3/FAR1 family.</text>
</comment>
<keyword evidence="1" id="KW-0539">Nucleus</keyword>
<dbReference type="PANTHER" id="PTHR31669">
    <property type="entry name" value="PROTEIN FAR1-RELATED SEQUENCE 10-RELATED"/>
    <property type="match status" value="1"/>
</dbReference>
<dbReference type="AlphaFoldDB" id="A0AAV9AKB2"/>
<evidence type="ECO:0000313" key="4">
    <source>
        <dbReference type="EMBL" id="KAK1264794.1"/>
    </source>
</evidence>
<gene>
    <name evidence="4" type="ORF">QJS04_geneDACA016151</name>
</gene>
<keyword evidence="1" id="KW-0863">Zinc-finger</keyword>
<sequence>MSGHKPNAIVSDQCKVIQGAVSQVFPHSRHKLCLWHIMKSIPKKLGRHSIKVMIYTNTMEVSSHYILDRWRKGIKRKHNYVKNCYVNQMSNHYMRRHHELYSKFVNVAEAAAVSVEKLEFCKKNLDSLHAHLMNLSNETPNCSTIGEEPLPNSIVHSPTKVRRKGRPLSKRKAANVFKPRRQQVKKLEICNIQNVDEAIGSSPS</sequence>
<comment type="subcellular location">
    <subcellularLocation>
        <location evidence="1">Nucleus</location>
    </subcellularLocation>
</comment>
<accession>A0AAV9AKB2</accession>
<evidence type="ECO:0000259" key="3">
    <source>
        <dbReference type="Pfam" id="PF10551"/>
    </source>
</evidence>
<feature type="compositionally biased region" description="Basic residues" evidence="2">
    <location>
        <begin position="159"/>
        <end position="170"/>
    </location>
</feature>
<evidence type="ECO:0000256" key="1">
    <source>
        <dbReference type="RuleBase" id="RU367018"/>
    </source>
</evidence>
<keyword evidence="1" id="KW-0862">Zinc</keyword>
<keyword evidence="1" id="KW-0479">Metal-binding</keyword>
<feature type="region of interest" description="Disordered" evidence="2">
    <location>
        <begin position="151"/>
        <end position="170"/>
    </location>
</feature>
<keyword evidence="5" id="KW-1185">Reference proteome</keyword>
<comment type="caution">
    <text evidence="4">The sequence shown here is derived from an EMBL/GenBank/DDBJ whole genome shotgun (WGS) entry which is preliminary data.</text>
</comment>
<proteinExistence type="inferred from homology"/>
<dbReference type="InterPro" id="IPR018289">
    <property type="entry name" value="MULE_transposase_dom"/>
</dbReference>
<evidence type="ECO:0000313" key="5">
    <source>
        <dbReference type="Proteomes" id="UP001179952"/>
    </source>
</evidence>
<dbReference type="PANTHER" id="PTHR31669:SF251">
    <property type="entry name" value="PROTEIN FAR1-RELATED SEQUENCE"/>
    <property type="match status" value="1"/>
</dbReference>
<dbReference type="Pfam" id="PF10551">
    <property type="entry name" value="MULE"/>
    <property type="match status" value="1"/>
</dbReference>
<dbReference type="EMBL" id="JAUJYN010000008">
    <property type="protein sequence ID" value="KAK1264794.1"/>
    <property type="molecule type" value="Genomic_DNA"/>
</dbReference>
<feature type="domain" description="MULE transposase" evidence="3">
    <location>
        <begin position="1"/>
        <end position="39"/>
    </location>
</feature>
<dbReference type="GO" id="GO:0006355">
    <property type="term" value="P:regulation of DNA-templated transcription"/>
    <property type="evidence" value="ECO:0007669"/>
    <property type="project" value="UniProtKB-UniRule"/>
</dbReference>
<name>A0AAV9AKB2_ACOGR</name>
<reference evidence="4" key="1">
    <citation type="journal article" date="2023" name="Nat. Commun.">
        <title>Diploid and tetraploid genomes of Acorus and the evolution of monocots.</title>
        <authorList>
            <person name="Ma L."/>
            <person name="Liu K.W."/>
            <person name="Li Z."/>
            <person name="Hsiao Y.Y."/>
            <person name="Qi Y."/>
            <person name="Fu T."/>
            <person name="Tang G.D."/>
            <person name="Zhang D."/>
            <person name="Sun W.H."/>
            <person name="Liu D.K."/>
            <person name="Li Y."/>
            <person name="Chen G.Z."/>
            <person name="Liu X.D."/>
            <person name="Liao X.Y."/>
            <person name="Jiang Y.T."/>
            <person name="Yu X."/>
            <person name="Hao Y."/>
            <person name="Huang J."/>
            <person name="Zhao X.W."/>
            <person name="Ke S."/>
            <person name="Chen Y.Y."/>
            <person name="Wu W.L."/>
            <person name="Hsu J.L."/>
            <person name="Lin Y.F."/>
            <person name="Huang M.D."/>
            <person name="Li C.Y."/>
            <person name="Huang L."/>
            <person name="Wang Z.W."/>
            <person name="Zhao X."/>
            <person name="Zhong W.Y."/>
            <person name="Peng D.H."/>
            <person name="Ahmad S."/>
            <person name="Lan S."/>
            <person name="Zhang J.S."/>
            <person name="Tsai W.C."/>
            <person name="Van de Peer Y."/>
            <person name="Liu Z.J."/>
        </authorList>
    </citation>
    <scope>NUCLEOTIDE SEQUENCE</scope>
    <source>
        <strain evidence="4">SCP</strain>
    </source>
</reference>
<reference evidence="4" key="2">
    <citation type="submission" date="2023-06" db="EMBL/GenBank/DDBJ databases">
        <authorList>
            <person name="Ma L."/>
            <person name="Liu K.-W."/>
            <person name="Li Z."/>
            <person name="Hsiao Y.-Y."/>
            <person name="Qi Y."/>
            <person name="Fu T."/>
            <person name="Tang G."/>
            <person name="Zhang D."/>
            <person name="Sun W.-H."/>
            <person name="Liu D.-K."/>
            <person name="Li Y."/>
            <person name="Chen G.-Z."/>
            <person name="Liu X.-D."/>
            <person name="Liao X.-Y."/>
            <person name="Jiang Y.-T."/>
            <person name="Yu X."/>
            <person name="Hao Y."/>
            <person name="Huang J."/>
            <person name="Zhao X.-W."/>
            <person name="Ke S."/>
            <person name="Chen Y.-Y."/>
            <person name="Wu W.-L."/>
            <person name="Hsu J.-L."/>
            <person name="Lin Y.-F."/>
            <person name="Huang M.-D."/>
            <person name="Li C.-Y."/>
            <person name="Huang L."/>
            <person name="Wang Z.-W."/>
            <person name="Zhao X."/>
            <person name="Zhong W.-Y."/>
            <person name="Peng D.-H."/>
            <person name="Ahmad S."/>
            <person name="Lan S."/>
            <person name="Zhang J.-S."/>
            <person name="Tsai W.-C."/>
            <person name="Van De Peer Y."/>
            <person name="Liu Z.-J."/>
        </authorList>
    </citation>
    <scope>NUCLEOTIDE SEQUENCE</scope>
    <source>
        <strain evidence="4">SCP</strain>
        <tissue evidence="4">Leaves</tissue>
    </source>
</reference>
<protein>
    <recommendedName>
        <fullName evidence="1">Protein FAR1-RELATED SEQUENCE</fullName>
    </recommendedName>
</protein>
<organism evidence="4 5">
    <name type="scientific">Acorus gramineus</name>
    <name type="common">Dwarf sweet flag</name>
    <dbReference type="NCBI Taxonomy" id="55184"/>
    <lineage>
        <taxon>Eukaryota</taxon>
        <taxon>Viridiplantae</taxon>
        <taxon>Streptophyta</taxon>
        <taxon>Embryophyta</taxon>
        <taxon>Tracheophyta</taxon>
        <taxon>Spermatophyta</taxon>
        <taxon>Magnoliopsida</taxon>
        <taxon>Liliopsida</taxon>
        <taxon>Acoraceae</taxon>
        <taxon>Acorus</taxon>
    </lineage>
</organism>
<dbReference type="Proteomes" id="UP001179952">
    <property type="component" value="Unassembled WGS sequence"/>
</dbReference>
<evidence type="ECO:0000256" key="2">
    <source>
        <dbReference type="SAM" id="MobiDB-lite"/>
    </source>
</evidence>